<dbReference type="PROSITE" id="PS50096">
    <property type="entry name" value="IQ"/>
    <property type="match status" value="4"/>
</dbReference>
<keyword evidence="16" id="KW-1185">Reference proteome</keyword>
<name>A0AAV2YI26_9STRA</name>
<dbReference type="GO" id="GO:0005524">
    <property type="term" value="F:ATP binding"/>
    <property type="evidence" value="ECO:0007669"/>
    <property type="project" value="UniProtKB-UniRule"/>
</dbReference>
<dbReference type="SMART" id="SM00064">
    <property type="entry name" value="FYVE"/>
    <property type="match status" value="1"/>
</dbReference>
<evidence type="ECO:0000259" key="13">
    <source>
        <dbReference type="PROSITE" id="PS50178"/>
    </source>
</evidence>
<evidence type="ECO:0000313" key="16">
    <source>
        <dbReference type="Proteomes" id="UP001146120"/>
    </source>
</evidence>
<dbReference type="GO" id="GO:0000146">
    <property type="term" value="F:microfilament motor activity"/>
    <property type="evidence" value="ECO:0007669"/>
    <property type="project" value="TreeGrafter"/>
</dbReference>
<evidence type="ECO:0000256" key="7">
    <source>
        <dbReference type="ARBA" id="ARBA00023175"/>
    </source>
</evidence>
<evidence type="ECO:0000256" key="6">
    <source>
        <dbReference type="ARBA" id="ARBA00023123"/>
    </source>
</evidence>
<evidence type="ECO:0000256" key="2">
    <source>
        <dbReference type="ARBA" id="ARBA00022741"/>
    </source>
</evidence>
<dbReference type="PROSITE" id="PS51456">
    <property type="entry name" value="MYOSIN_MOTOR"/>
    <property type="match status" value="1"/>
</dbReference>
<comment type="similarity">
    <text evidence="10">Belongs to the TRAFAC class myosin-kinesin ATPase superfamily. Myosin family.</text>
</comment>
<evidence type="ECO:0000256" key="10">
    <source>
        <dbReference type="PROSITE-ProRule" id="PRU00782"/>
    </source>
</evidence>
<dbReference type="Gene3D" id="1.20.120.720">
    <property type="entry name" value="Myosin VI head, motor domain, U50 subdomain"/>
    <property type="match status" value="1"/>
</dbReference>
<feature type="compositionally biased region" description="Polar residues" evidence="12">
    <location>
        <begin position="181"/>
        <end position="192"/>
    </location>
</feature>
<dbReference type="Proteomes" id="UP001146120">
    <property type="component" value="Unassembled WGS sequence"/>
</dbReference>
<dbReference type="SUPFAM" id="SSF52540">
    <property type="entry name" value="P-loop containing nucleoside triphosphate hydrolases"/>
    <property type="match status" value="1"/>
</dbReference>
<evidence type="ECO:0000259" key="14">
    <source>
        <dbReference type="PROSITE" id="PS51456"/>
    </source>
</evidence>
<dbReference type="Pfam" id="PF01363">
    <property type="entry name" value="FYVE"/>
    <property type="match status" value="1"/>
</dbReference>
<dbReference type="SMART" id="SM00015">
    <property type="entry name" value="IQ"/>
    <property type="match status" value="5"/>
</dbReference>
<dbReference type="InterPro" id="IPR013083">
    <property type="entry name" value="Znf_RING/FYVE/PHD"/>
</dbReference>
<feature type="compositionally biased region" description="Low complexity" evidence="12">
    <location>
        <begin position="624"/>
        <end position="727"/>
    </location>
</feature>
<feature type="compositionally biased region" description="Low complexity" evidence="12">
    <location>
        <begin position="874"/>
        <end position="891"/>
    </location>
</feature>
<evidence type="ECO:0000256" key="12">
    <source>
        <dbReference type="SAM" id="MobiDB-lite"/>
    </source>
</evidence>
<dbReference type="GO" id="GO:0016020">
    <property type="term" value="C:membrane"/>
    <property type="evidence" value="ECO:0007669"/>
    <property type="project" value="TreeGrafter"/>
</dbReference>
<organism evidence="15 16">
    <name type="scientific">Lagenidium giganteum</name>
    <dbReference type="NCBI Taxonomy" id="4803"/>
    <lineage>
        <taxon>Eukaryota</taxon>
        <taxon>Sar</taxon>
        <taxon>Stramenopiles</taxon>
        <taxon>Oomycota</taxon>
        <taxon>Peronosporomycetes</taxon>
        <taxon>Pythiales</taxon>
        <taxon>Pythiaceae</taxon>
    </lineage>
</organism>
<feature type="region of interest" description="Disordered" evidence="12">
    <location>
        <begin position="2248"/>
        <end position="2267"/>
    </location>
</feature>
<feature type="compositionally biased region" description="Polar residues" evidence="12">
    <location>
        <begin position="482"/>
        <end position="492"/>
    </location>
</feature>
<reference evidence="15" key="1">
    <citation type="submission" date="2022-11" db="EMBL/GenBank/DDBJ databases">
        <authorList>
            <person name="Morgan W.R."/>
            <person name="Tartar A."/>
        </authorList>
    </citation>
    <scope>NUCLEOTIDE SEQUENCE</scope>
    <source>
        <strain evidence="15">ARSEF 373</strain>
    </source>
</reference>
<feature type="region of interest" description="Disordered" evidence="12">
    <location>
        <begin position="2162"/>
        <end position="2185"/>
    </location>
</feature>
<dbReference type="GO" id="GO:0016459">
    <property type="term" value="C:myosin complex"/>
    <property type="evidence" value="ECO:0007669"/>
    <property type="project" value="UniProtKB-KW"/>
</dbReference>
<proteinExistence type="inferred from homology"/>
<dbReference type="Gene3D" id="3.30.40.10">
    <property type="entry name" value="Zinc/RING finger domain, C3HC4 (zinc finger)"/>
    <property type="match status" value="1"/>
</dbReference>
<dbReference type="PROSITE" id="PS50178">
    <property type="entry name" value="ZF_FYVE"/>
    <property type="match status" value="1"/>
</dbReference>
<feature type="compositionally biased region" description="Low complexity" evidence="12">
    <location>
        <begin position="437"/>
        <end position="451"/>
    </location>
</feature>
<dbReference type="SMART" id="SM00242">
    <property type="entry name" value="MYSc"/>
    <property type="match status" value="1"/>
</dbReference>
<feature type="compositionally biased region" description="Pro residues" evidence="12">
    <location>
        <begin position="235"/>
        <end position="259"/>
    </location>
</feature>
<feature type="compositionally biased region" description="Low complexity" evidence="12">
    <location>
        <begin position="559"/>
        <end position="569"/>
    </location>
</feature>
<evidence type="ECO:0000256" key="4">
    <source>
        <dbReference type="ARBA" id="ARBA00022833"/>
    </source>
</evidence>
<dbReference type="Gene3D" id="6.20.240.20">
    <property type="match status" value="1"/>
</dbReference>
<feature type="domain" description="Myosin motor" evidence="14">
    <location>
        <begin position="1062"/>
        <end position="1802"/>
    </location>
</feature>
<keyword evidence="2 10" id="KW-0547">Nucleotide-binding</keyword>
<keyword evidence="11" id="KW-0175">Coiled coil</keyword>
<feature type="region of interest" description="Disordered" evidence="12">
    <location>
        <begin position="2442"/>
        <end position="2461"/>
    </location>
</feature>
<keyword evidence="3 9" id="KW-0863">Zinc-finger</keyword>
<protein>
    <submittedName>
        <fullName evidence="15">Uncharacterized protein</fullName>
    </submittedName>
</protein>
<dbReference type="PANTHER" id="PTHR13140">
    <property type="entry name" value="MYOSIN"/>
    <property type="match status" value="1"/>
</dbReference>
<evidence type="ECO:0000256" key="1">
    <source>
        <dbReference type="ARBA" id="ARBA00022723"/>
    </source>
</evidence>
<dbReference type="Gene3D" id="1.10.10.820">
    <property type="match status" value="1"/>
</dbReference>
<feature type="coiled-coil region" evidence="11">
    <location>
        <begin position="1947"/>
        <end position="1974"/>
    </location>
</feature>
<dbReference type="InterPro" id="IPR000048">
    <property type="entry name" value="IQ_motif_EF-hand-BS"/>
</dbReference>
<keyword evidence="6 10" id="KW-0518">Myosin</keyword>
<dbReference type="CDD" id="cd15760">
    <property type="entry name" value="FYVE_scVPS27p_like"/>
    <property type="match status" value="1"/>
</dbReference>
<feature type="binding site" evidence="10">
    <location>
        <begin position="1161"/>
        <end position="1168"/>
    </location>
    <ligand>
        <name>ATP</name>
        <dbReference type="ChEBI" id="CHEBI:30616"/>
    </ligand>
</feature>
<evidence type="ECO:0000256" key="3">
    <source>
        <dbReference type="ARBA" id="ARBA00022771"/>
    </source>
</evidence>
<evidence type="ECO:0000256" key="11">
    <source>
        <dbReference type="SAM" id="Coils"/>
    </source>
</evidence>
<keyword evidence="1" id="KW-0479">Metal-binding</keyword>
<dbReference type="InterPro" id="IPR001609">
    <property type="entry name" value="Myosin_head_motor_dom-like"/>
</dbReference>
<dbReference type="InterPro" id="IPR017455">
    <property type="entry name" value="Znf_FYVE-rel"/>
</dbReference>
<feature type="region of interest" description="Actin-binding" evidence="10">
    <location>
        <begin position="1668"/>
        <end position="1690"/>
    </location>
</feature>
<dbReference type="GO" id="GO:0007015">
    <property type="term" value="P:actin filament organization"/>
    <property type="evidence" value="ECO:0007669"/>
    <property type="project" value="TreeGrafter"/>
</dbReference>
<feature type="compositionally biased region" description="Polar residues" evidence="12">
    <location>
        <begin position="859"/>
        <end position="873"/>
    </location>
</feature>
<gene>
    <name evidence="15" type="ORF">N0F65_001568</name>
</gene>
<feature type="region of interest" description="Disordered" evidence="12">
    <location>
        <begin position="832"/>
        <end position="904"/>
    </location>
</feature>
<feature type="domain" description="FYVE-type" evidence="13">
    <location>
        <begin position="2352"/>
        <end position="2412"/>
    </location>
</feature>
<feature type="compositionally biased region" description="Gly residues" evidence="12">
    <location>
        <begin position="128"/>
        <end position="166"/>
    </location>
</feature>
<dbReference type="GO" id="GO:0008270">
    <property type="term" value="F:zinc ion binding"/>
    <property type="evidence" value="ECO:0007669"/>
    <property type="project" value="UniProtKB-KW"/>
</dbReference>
<feature type="compositionally biased region" description="Basic and acidic residues" evidence="12">
    <location>
        <begin position="91"/>
        <end position="102"/>
    </location>
</feature>
<dbReference type="CDD" id="cd00124">
    <property type="entry name" value="MYSc"/>
    <property type="match status" value="1"/>
</dbReference>
<feature type="compositionally biased region" description="Gly residues" evidence="12">
    <location>
        <begin position="846"/>
        <end position="855"/>
    </location>
</feature>
<keyword evidence="4" id="KW-0862">Zinc</keyword>
<dbReference type="InterPro" id="IPR000306">
    <property type="entry name" value="Znf_FYVE"/>
</dbReference>
<dbReference type="EMBL" id="DAKRPA010000335">
    <property type="protein sequence ID" value="DAZ93216.1"/>
    <property type="molecule type" value="Genomic_DNA"/>
</dbReference>
<dbReference type="InterPro" id="IPR027417">
    <property type="entry name" value="P-loop_NTPase"/>
</dbReference>
<sequence length="2475" mass="270059">MSKRDYQLQKALQIQQLTVETSKNAAPASTGATGKFARDVAKYRELCPPGTEDSQIVHLLSKTGRDSQKIELAISELWENYRGGGQDEWATVEKKNKKKAEPAPRGWGSQPQDDSDPSGPPSDRFGGRGRGGFRGGRGGTQAARGGRGGRGGRGRGPPVSGRGGRQVDGEETAEGAEQQKDGAQSEQPSSTKTQKKDAPKSAAKPAVAPPVVGPVLTGAWTKKPNLGGIGDKPKPAPAPAAPAPAKAPAPAPAPAPTPASKPVDAAPKQADKSAQKPASPKKKVEPKAQATPKAAEPEKPKSPEKAKSPKQEKKVETPGIASSWGSLDVATGGIGEWAQTTEKKPATTTNAWARGSPIMAPKETQSPLPTVVPGSPKDIQAPRADTRAAGSAATSPKQYLRLGKWESAASADLALQFGSFSLNGVEHESTSPRGWGASSTPSNKSKTTKAAEPANAWATQTSPKKKAPLSPSRALGEGEQVSVASQIGSQIGSDAGAARKTPSSGTSAPPGLSVDSGRVTPKAAQSPRNFAPAAPSPASLPKPDEGKRATPTRSQGHFQGQAGTQNQQQKLNMGSSAGYGSDFSSKSAGIYQASYGQYSMDLVGGRNPASTASGNITSSGTPKSATRGAAGSGAIASGAAQSPSHGPQQAQMQQMQLQMQQQAQQQQQQQQQAQQQAQQKQQQGQQSQQQGQQAAGQQQQAQQPHSQNQQQAAPQHHQPGPQGYHPHYAPPPPPGMALPYNPYNYGAYYQGYGYYQNPQYPQYSPRTQYPPRGSIPYGVEGPMPGFSNPPSSALNSIPVGYQDQHLLAQQHEYAGAIPQGFGEISGAYLQQPPAQQHQGHHHHGHQQGGSQGHGKGSAPMSSSQQPHSQRSNASLQSYPNSSGSSSSRDSSANPPVPNASGSAGSYAGGQHYGWASYGGQPMGGWGHMMPQSYQQTPAQHQQHPGSHQQSYRQYGNNGGAASSSNDSGSNSAHVWVQDSAIRDGQVWVAAVVLSVDERVRPDDPTSGPRVLTVQVDVDPLVQQTRPRGSAHVSVEATRQVVLEFKASGECSNVLLMNQPEEQDQEDLVTLPHLHEASILHSLRLRYGRDAIYTRIGDILISINPFKNVQQLYTNRIVEEYACDNASVDTMTVRAPHLFGVARAAFLDMQRNARDQAILISGESGAGKTEATKIVMNYFAYTCGSKNHSVNENVMERHDTIESQVLQSNPILEAFGNARTVRNDNSSRFGKFIEIQFNSSHWIAGAKIRTYLLEKIRVIKQAPQERNFHIFYELLAAVADTKSPPAFPFLQESWQSWQLAEPKSFNLLNQSNCYTRRDGVQDGAQFKRTVQAMQYMGMSHEEIESALEIVAAVLHMGNVDFEEVADVNVKESKVSQATHSHFAKVAELLGVPPAQLQFSLTRRRLVTATEKLEVGMDRAQACNTRNALAMECYRLLFEWLVGRINAKIRMDDELVCQFIGLLDIFGFEDMAVNSFEQLCINYANEALQHQFNEFVFEEEQKLYKEEGIGWEFVDFPNNIACLELFEKKPIGLFSLLDQECLVPQGSENGLIAKIYAEFEKKASHPHFVSAGALQCKTHFVVVHYAGKVTYSVKDFLGKNKDSYCESAAGLLANSSNVLIQSMSNGKNSKNNEWGADPSAGDVTASRMTVRKIKSSIAATSVGTQFKLQLNQLLDIIHSTTPHYVRCIKPNDVNVKDNFHGPRVVEQLRSGGVLEAVRVARAGFPVRMYHLQFLERYQRVLLSQVWKPLVGGHKRMPTAASIQLCLDRLQDAIVQGSQSLGVNLGKTRVFFRRQPYEQLEGFRAQVMRQSTVTVQKHYRGHQTAKHFQRLKRATRLAQARFRGLVARRHVRWVRQTVKATLLQRRVRGFCARTKYVRFKSTVVRLQSHYRRRVATKVVHARRQSRAATRLAARFRSFAARSRYTRFIHAVIRLQCAVRARAAKKQLAVLRAESKNVVKLQQDNLQLKDEVNELRLHLLAMQAVMMSTTVAPVDLEPQDDFSIAESVTEDNEAQEEDDNNQPEAGLVATIGARRMSASAVESVGSSPVRQARPARRATLTAEAMLRTHQEQVDAEVRQLREQLKAAASKPDGEKQKERVVQEFVTSQIKAKSMKLQLQLQLQPSTTIEMPSSLRMSEPILSSNNVEEMVPIVPIKMVMAKAIAEDDEASSGPEIKSVTKPTDNDPDVTPVTVNAIRLVGDVQEEKASSYPEVKSIAKPLMAPLEPKACEPQVVPMPIKITHVADVVFKEASDQQHEPSLEVVSPPPQPSLRLKLPLPLPMPMDMMPEPPMTTTGVGGRPPWGTKSDMMPLSARPMHSRAFFSGDDTHASVMSLRSASASLRLRCSSSSRSSVPRWCKDSQCKECGCKFTWLTRRHHCRQCGNSFCFEHSSRRLRLPHLGYADAQRVCDDCFEMHMLEGESRASTASPGPQDERYDFSSAPIAPLPEDFLADQEDQEDHAGVSKQPAVVRPVAVYNRNA</sequence>
<evidence type="ECO:0000313" key="15">
    <source>
        <dbReference type="EMBL" id="DAZ93216.1"/>
    </source>
</evidence>
<feature type="compositionally biased region" description="Basic and acidic residues" evidence="12">
    <location>
        <begin position="295"/>
        <end position="316"/>
    </location>
</feature>
<dbReference type="Gene3D" id="3.40.850.10">
    <property type="entry name" value="Kinesin motor domain"/>
    <property type="match status" value="1"/>
</dbReference>
<dbReference type="PRINTS" id="PR00193">
    <property type="entry name" value="MYOSINHEAVY"/>
</dbReference>
<dbReference type="Gene3D" id="1.20.5.190">
    <property type="match status" value="2"/>
</dbReference>
<comment type="caution">
    <text evidence="15">The sequence shown here is derived from an EMBL/GenBank/DDBJ whole genome shotgun (WGS) entry which is preliminary data.</text>
</comment>
<accession>A0AAV2YI26</accession>
<dbReference type="InterPro" id="IPR036961">
    <property type="entry name" value="Kinesin_motor_dom_sf"/>
</dbReference>
<evidence type="ECO:0000256" key="8">
    <source>
        <dbReference type="ARBA" id="ARBA00023203"/>
    </source>
</evidence>
<dbReference type="Gene3D" id="1.20.58.530">
    <property type="match status" value="1"/>
</dbReference>
<feature type="region of interest" description="Disordered" evidence="12">
    <location>
        <begin position="424"/>
        <end position="586"/>
    </location>
</feature>
<evidence type="ECO:0000256" key="5">
    <source>
        <dbReference type="ARBA" id="ARBA00022840"/>
    </source>
</evidence>
<keyword evidence="7 10" id="KW-0505">Motor protein</keyword>
<dbReference type="Pfam" id="PF00063">
    <property type="entry name" value="Myosin_head"/>
    <property type="match status" value="1"/>
</dbReference>
<feature type="region of interest" description="Disordered" evidence="12">
    <location>
        <begin position="82"/>
        <end position="398"/>
    </location>
</feature>
<dbReference type="GO" id="GO:0005737">
    <property type="term" value="C:cytoplasm"/>
    <property type="evidence" value="ECO:0007669"/>
    <property type="project" value="TreeGrafter"/>
</dbReference>
<feature type="compositionally biased region" description="Low complexity" evidence="12">
    <location>
        <begin position="939"/>
        <end position="950"/>
    </location>
</feature>
<dbReference type="PANTHER" id="PTHR13140:SF845">
    <property type="entry name" value="MYOSIN-LIKE PROTEIN"/>
    <property type="match status" value="1"/>
</dbReference>
<dbReference type="InterPro" id="IPR011011">
    <property type="entry name" value="Znf_FYVE_PHD"/>
</dbReference>
<keyword evidence="5 10" id="KW-0067">ATP-binding</keyword>
<reference evidence="15" key="2">
    <citation type="journal article" date="2023" name="Microbiol Resour">
        <title>Decontamination and Annotation of the Draft Genome Sequence of the Oomycete Lagenidium giganteum ARSEF 373.</title>
        <authorList>
            <person name="Morgan W.R."/>
            <person name="Tartar A."/>
        </authorList>
    </citation>
    <scope>NUCLEOTIDE SEQUENCE</scope>
    <source>
        <strain evidence="15">ARSEF 373</strain>
    </source>
</reference>
<dbReference type="SUPFAM" id="SSF57903">
    <property type="entry name" value="FYVE/PHD zinc finger"/>
    <property type="match status" value="1"/>
</dbReference>
<keyword evidence="8 10" id="KW-0009">Actin-binding</keyword>
<feature type="region of interest" description="Disordered" evidence="12">
    <location>
        <begin position="600"/>
        <end position="735"/>
    </location>
</feature>
<feature type="region of interest" description="Disordered" evidence="12">
    <location>
        <begin position="926"/>
        <end position="971"/>
    </location>
</feature>
<feature type="compositionally biased region" description="Polar residues" evidence="12">
    <location>
        <begin position="608"/>
        <end position="623"/>
    </location>
</feature>
<feature type="compositionally biased region" description="Low complexity" evidence="12">
    <location>
        <begin position="959"/>
        <end position="971"/>
    </location>
</feature>
<evidence type="ECO:0000256" key="9">
    <source>
        <dbReference type="PROSITE-ProRule" id="PRU00091"/>
    </source>
</evidence>
<feature type="region of interest" description="Disordered" evidence="12">
    <location>
        <begin position="2418"/>
        <end position="2437"/>
    </location>
</feature>
<dbReference type="GO" id="GO:0051015">
    <property type="term" value="F:actin filament binding"/>
    <property type="evidence" value="ECO:0007669"/>
    <property type="project" value="TreeGrafter"/>
</dbReference>